<evidence type="ECO:0000256" key="4">
    <source>
        <dbReference type="ARBA" id="ARBA00022827"/>
    </source>
</evidence>
<dbReference type="Proteomes" id="UP001149140">
    <property type="component" value="Unassembled WGS sequence"/>
</dbReference>
<keyword evidence="4" id="KW-0274">FAD</keyword>
<organism evidence="8 9">
    <name type="scientific">Solirubrobacter ginsenosidimutans</name>
    <dbReference type="NCBI Taxonomy" id="490573"/>
    <lineage>
        <taxon>Bacteria</taxon>
        <taxon>Bacillati</taxon>
        <taxon>Actinomycetota</taxon>
        <taxon>Thermoleophilia</taxon>
        <taxon>Solirubrobacterales</taxon>
        <taxon>Solirubrobacteraceae</taxon>
        <taxon>Solirubrobacter</taxon>
    </lineage>
</organism>
<evidence type="ECO:0000313" key="8">
    <source>
        <dbReference type="EMBL" id="MDA0160347.1"/>
    </source>
</evidence>
<reference evidence="8" key="1">
    <citation type="submission" date="2022-10" db="EMBL/GenBank/DDBJ databases">
        <title>The WGS of Solirubrobacter ginsenosidimutans DSM 21036.</title>
        <authorList>
            <person name="Jiang Z."/>
        </authorList>
    </citation>
    <scope>NUCLEOTIDE SEQUENCE</scope>
    <source>
        <strain evidence="8">DSM 21036</strain>
    </source>
</reference>
<comment type="caution">
    <text evidence="8">The sequence shown here is derived from an EMBL/GenBank/DDBJ whole genome shotgun (WGS) entry which is preliminary data.</text>
</comment>
<keyword evidence="9" id="KW-1185">Reference proteome</keyword>
<protein>
    <submittedName>
        <fullName evidence="8">Acyl-CoA/acyl-ACP dehydrogenase</fullName>
    </submittedName>
</protein>
<evidence type="ECO:0000259" key="6">
    <source>
        <dbReference type="Pfam" id="PF00441"/>
    </source>
</evidence>
<dbReference type="InterPro" id="IPR037069">
    <property type="entry name" value="AcylCoA_DH/ox_N_sf"/>
</dbReference>
<dbReference type="Pfam" id="PF02771">
    <property type="entry name" value="Acyl-CoA_dh_N"/>
    <property type="match status" value="1"/>
</dbReference>
<dbReference type="EMBL" id="JAPDOD010000005">
    <property type="protein sequence ID" value="MDA0160347.1"/>
    <property type="molecule type" value="Genomic_DNA"/>
</dbReference>
<feature type="domain" description="Acyl-CoA dehydrogenase/oxidase C-terminal" evidence="6">
    <location>
        <begin position="230"/>
        <end position="370"/>
    </location>
</feature>
<dbReference type="InterPro" id="IPR046373">
    <property type="entry name" value="Acyl-CoA_Oxase/DH_mid-dom_sf"/>
</dbReference>
<dbReference type="SUPFAM" id="SSF47203">
    <property type="entry name" value="Acyl-CoA dehydrogenase C-terminal domain-like"/>
    <property type="match status" value="1"/>
</dbReference>
<dbReference type="Gene3D" id="1.10.540.10">
    <property type="entry name" value="Acyl-CoA dehydrogenase/oxidase, N-terminal domain"/>
    <property type="match status" value="1"/>
</dbReference>
<dbReference type="Gene3D" id="1.20.140.10">
    <property type="entry name" value="Butyryl-CoA Dehydrogenase, subunit A, domain 3"/>
    <property type="match status" value="1"/>
</dbReference>
<sequence>MTAPTAEAQPTLVLSPEHEDFRDSLRGFLERHAPESAVRAAMATGAHDGALWSRLSEELGLPGLTIPERLDGAGYGPLDAVPAFEELGRALAPVPYFETVALGASALLESGDEETAPAHLRWIASGEATATLAWTGPDGRSVAVEATPSHGGHVLHGQASFVPGGAKANLLIVAARLDGRIALFATFGDSAALTRAPMRSLDELRPLAALAFDGTPAALLGDPAGGELALSRTLDRARAALAAEQVGGAGKLLELAVAYAKDRVQFGRPIGSYQAIKHRCADMLCALESARALAYYANWAAAEAPDELPAAASAAKVACSDAYAYIAQETIEVHGGIGFTWEHPAHLYFKRAHSSRVLLGTPAEQRARFADVAG</sequence>
<dbReference type="InterPro" id="IPR009100">
    <property type="entry name" value="AcylCoA_DH/oxidase_NM_dom_sf"/>
</dbReference>
<name>A0A9X3MQ45_9ACTN</name>
<feature type="domain" description="Acyl-CoA dehydrogenase/oxidase N-terminal" evidence="7">
    <location>
        <begin position="15"/>
        <end position="127"/>
    </location>
</feature>
<evidence type="ECO:0000259" key="7">
    <source>
        <dbReference type="Pfam" id="PF02771"/>
    </source>
</evidence>
<keyword evidence="5" id="KW-0560">Oxidoreductase</keyword>
<dbReference type="AlphaFoldDB" id="A0A9X3MQ45"/>
<comment type="similarity">
    <text evidence="2">Belongs to the acyl-CoA dehydrogenase family.</text>
</comment>
<gene>
    <name evidence="8" type="ORF">OM076_08730</name>
</gene>
<dbReference type="RefSeq" id="WP_270039133.1">
    <property type="nucleotide sequence ID" value="NZ_JAPDOD010000005.1"/>
</dbReference>
<evidence type="ECO:0000256" key="5">
    <source>
        <dbReference type="ARBA" id="ARBA00023002"/>
    </source>
</evidence>
<dbReference type="SUPFAM" id="SSF56645">
    <property type="entry name" value="Acyl-CoA dehydrogenase NM domain-like"/>
    <property type="match status" value="1"/>
</dbReference>
<comment type="cofactor">
    <cofactor evidence="1">
        <name>FAD</name>
        <dbReference type="ChEBI" id="CHEBI:57692"/>
    </cofactor>
</comment>
<dbReference type="PANTHER" id="PTHR43884:SF20">
    <property type="entry name" value="ACYL-COA DEHYDROGENASE FADE28"/>
    <property type="match status" value="1"/>
</dbReference>
<dbReference type="CDD" id="cd00567">
    <property type="entry name" value="ACAD"/>
    <property type="match status" value="1"/>
</dbReference>
<dbReference type="InterPro" id="IPR009075">
    <property type="entry name" value="AcylCo_DH/oxidase_C"/>
</dbReference>
<evidence type="ECO:0000256" key="1">
    <source>
        <dbReference type="ARBA" id="ARBA00001974"/>
    </source>
</evidence>
<keyword evidence="3" id="KW-0285">Flavoprotein</keyword>
<dbReference type="PANTHER" id="PTHR43884">
    <property type="entry name" value="ACYL-COA DEHYDROGENASE"/>
    <property type="match status" value="1"/>
</dbReference>
<dbReference type="Pfam" id="PF00441">
    <property type="entry name" value="Acyl-CoA_dh_1"/>
    <property type="match status" value="1"/>
</dbReference>
<accession>A0A9X3MQ45</accession>
<proteinExistence type="inferred from homology"/>
<dbReference type="InterPro" id="IPR036250">
    <property type="entry name" value="AcylCo_DH-like_C"/>
</dbReference>
<evidence type="ECO:0000313" key="9">
    <source>
        <dbReference type="Proteomes" id="UP001149140"/>
    </source>
</evidence>
<evidence type="ECO:0000256" key="3">
    <source>
        <dbReference type="ARBA" id="ARBA00022630"/>
    </source>
</evidence>
<evidence type="ECO:0000256" key="2">
    <source>
        <dbReference type="ARBA" id="ARBA00009347"/>
    </source>
</evidence>
<dbReference type="Gene3D" id="2.40.110.10">
    <property type="entry name" value="Butyryl-CoA Dehydrogenase, subunit A, domain 2"/>
    <property type="match status" value="1"/>
</dbReference>
<dbReference type="GO" id="GO:0050660">
    <property type="term" value="F:flavin adenine dinucleotide binding"/>
    <property type="evidence" value="ECO:0007669"/>
    <property type="project" value="InterPro"/>
</dbReference>
<dbReference type="InterPro" id="IPR013786">
    <property type="entry name" value="AcylCoA_DH/ox_N"/>
</dbReference>
<dbReference type="GO" id="GO:0003995">
    <property type="term" value="F:acyl-CoA dehydrogenase activity"/>
    <property type="evidence" value="ECO:0007669"/>
    <property type="project" value="TreeGrafter"/>
</dbReference>